<dbReference type="EMBL" id="HACA01029894">
    <property type="protein sequence ID" value="CDW47255.1"/>
    <property type="molecule type" value="Transcribed_RNA"/>
</dbReference>
<name>A0A0K2VA95_LEPSM</name>
<evidence type="ECO:0000313" key="1">
    <source>
        <dbReference type="EMBL" id="CDW47255.1"/>
    </source>
</evidence>
<reference evidence="1" key="1">
    <citation type="submission" date="2014-05" db="EMBL/GenBank/DDBJ databases">
        <authorList>
            <person name="Chronopoulou M."/>
        </authorList>
    </citation>
    <scope>NUCLEOTIDE SEQUENCE</scope>
    <source>
        <tissue evidence="1">Whole organism</tissue>
    </source>
</reference>
<sequence>MDCCYFMIDNVGSRVQENIVELNVKYLEVSLCRLDLVAEEFMLMDREKVKVQTVLLSEARLLEVCNE</sequence>
<accession>A0A0K2VA95</accession>
<organism evidence="1">
    <name type="scientific">Lepeophtheirus salmonis</name>
    <name type="common">Salmon louse</name>
    <name type="synonym">Caligus salmonis</name>
    <dbReference type="NCBI Taxonomy" id="72036"/>
    <lineage>
        <taxon>Eukaryota</taxon>
        <taxon>Metazoa</taxon>
        <taxon>Ecdysozoa</taxon>
        <taxon>Arthropoda</taxon>
        <taxon>Crustacea</taxon>
        <taxon>Multicrustacea</taxon>
        <taxon>Hexanauplia</taxon>
        <taxon>Copepoda</taxon>
        <taxon>Siphonostomatoida</taxon>
        <taxon>Caligidae</taxon>
        <taxon>Lepeophtheirus</taxon>
    </lineage>
</organism>
<proteinExistence type="predicted"/>
<dbReference type="AlphaFoldDB" id="A0A0K2VA95"/>
<protein>
    <submittedName>
        <fullName evidence="1">Uncharacterized protein</fullName>
    </submittedName>
</protein>